<dbReference type="GO" id="GO:0044027">
    <property type="term" value="P:negative regulation of gene expression via chromosomal CpG island methylation"/>
    <property type="evidence" value="ECO:0007669"/>
    <property type="project" value="TreeGrafter"/>
</dbReference>
<dbReference type="InterPro" id="IPR029063">
    <property type="entry name" value="SAM-dependent_MTases_sf"/>
</dbReference>
<evidence type="ECO:0000256" key="4">
    <source>
        <dbReference type="ARBA" id="ARBA00022691"/>
    </source>
</evidence>
<dbReference type="Pfam" id="PF00145">
    <property type="entry name" value="DNA_methylase"/>
    <property type="match status" value="2"/>
</dbReference>
<feature type="region of interest" description="Disordered" evidence="6">
    <location>
        <begin position="1"/>
        <end position="52"/>
    </location>
</feature>
<comment type="caution">
    <text evidence="7">The sequence shown here is derived from an EMBL/GenBank/DDBJ whole genome shotgun (WGS) entry which is preliminary data.</text>
</comment>
<dbReference type="AlphaFoldDB" id="A0A8H6FUB0"/>
<feature type="active site" evidence="5">
    <location>
        <position position="431"/>
    </location>
</feature>
<dbReference type="OrthoDB" id="414133at2759"/>
<dbReference type="RefSeq" id="XP_037164230.1">
    <property type="nucleotide sequence ID" value="XM_037308966.1"/>
</dbReference>
<evidence type="ECO:0000256" key="5">
    <source>
        <dbReference type="PROSITE-ProRule" id="PRU01016"/>
    </source>
</evidence>
<keyword evidence="2 5" id="KW-0489">Methyltransferase</keyword>
<protein>
    <recommendedName>
        <fullName evidence="1">DNA (cytosine-5-)-methyltransferase</fullName>
        <ecNumber evidence="1">2.1.1.37</ecNumber>
    </recommendedName>
</protein>
<evidence type="ECO:0000313" key="8">
    <source>
        <dbReference type="Proteomes" id="UP000578531"/>
    </source>
</evidence>
<keyword evidence="8" id="KW-1185">Reference proteome</keyword>
<name>A0A8H6FUB0_9LECA</name>
<feature type="compositionally biased region" description="Polar residues" evidence="6">
    <location>
        <begin position="1"/>
        <end position="10"/>
    </location>
</feature>
<keyword evidence="4 5" id="KW-0949">S-adenosyl-L-methionine</keyword>
<accession>A0A8H6FUB0</accession>
<dbReference type="GO" id="GO:0032259">
    <property type="term" value="P:methylation"/>
    <property type="evidence" value="ECO:0007669"/>
    <property type="project" value="UniProtKB-KW"/>
</dbReference>
<evidence type="ECO:0000256" key="3">
    <source>
        <dbReference type="ARBA" id="ARBA00022679"/>
    </source>
</evidence>
<organism evidence="7 8">
    <name type="scientific">Letharia columbiana</name>
    <dbReference type="NCBI Taxonomy" id="112416"/>
    <lineage>
        <taxon>Eukaryota</taxon>
        <taxon>Fungi</taxon>
        <taxon>Dikarya</taxon>
        <taxon>Ascomycota</taxon>
        <taxon>Pezizomycotina</taxon>
        <taxon>Lecanoromycetes</taxon>
        <taxon>OSLEUM clade</taxon>
        <taxon>Lecanoromycetidae</taxon>
        <taxon>Lecanorales</taxon>
        <taxon>Lecanorineae</taxon>
        <taxon>Parmeliaceae</taxon>
        <taxon>Letharia</taxon>
    </lineage>
</organism>
<dbReference type="EC" id="2.1.1.37" evidence="1"/>
<sequence>MDTEDTNSPPDNFASDMDVDIDEADPLPAGFVRRNPNPINLEDDSGNDSDDTLLGDEIVERVVPPVSEARRNRRQARIQAARFRELQTYTQNGRTFEVGRTIQGQDGNFRRVTSIKQNRRSGAITIESFQDNHRVLQTLSYNGQTLKPGKTVEMADGAFLRIRALLEDCRTGEVLLKGFRFQRNKSLEGVLEFRKNEVTMMANYDPNDSRDIAEQSIETINLAAVVKIRELIKTNQQFPALSFRETDPESLSLSKEYMNDHCRLVCRWNYVKINKNEGFLRRMTDVESDEGCAISQCQLRDDYRGLTTKGGDCARWLDTEEAFDGTERMRCFFIDPLGFHTPNRSTDIPENRERRRRYTFGDGFCGGGGASRGAYGAGLRVEWGFDHDPHAIAAYHANFPHARCDGIAANDFATAINEEYKVDILHLSPPCQTFSPAHTRPGPNDEGNEATFLATEELLKKTRPRIVTLEETFGLTRTLVNVEWFNTMIQMFSKLGFSVRWKVFNLLDFGLPQPRRRLILFASCPGETLPDFPEPTHCRAEDCDRFPHRSKFTTVYDAIGRIPHDFANHRPHLMTKLKKPRYSGNLPLRNTITCSGSVNYHPSGTRCFTVRELACLQGFPLEHRFLRGERRQIGNAVPPIVAKVFFEQVVRALRMADGL</sequence>
<keyword evidence="3 5" id="KW-0808">Transferase</keyword>
<dbReference type="GeneID" id="59288718"/>
<dbReference type="PROSITE" id="PS51679">
    <property type="entry name" value="SAM_MT_C5"/>
    <property type="match status" value="1"/>
</dbReference>
<dbReference type="Proteomes" id="UP000578531">
    <property type="component" value="Unassembled WGS sequence"/>
</dbReference>
<dbReference type="EMBL" id="JACCJC010000028">
    <property type="protein sequence ID" value="KAF6234841.1"/>
    <property type="molecule type" value="Genomic_DNA"/>
</dbReference>
<dbReference type="GO" id="GO:0003677">
    <property type="term" value="F:DNA binding"/>
    <property type="evidence" value="ECO:0007669"/>
    <property type="project" value="TreeGrafter"/>
</dbReference>
<reference evidence="7 8" key="1">
    <citation type="journal article" date="2020" name="Genomics">
        <title>Complete, high-quality genomes from long-read metagenomic sequencing of two wolf lichen thalli reveals enigmatic genome architecture.</title>
        <authorList>
            <person name="McKenzie S.K."/>
            <person name="Walston R.F."/>
            <person name="Allen J.L."/>
        </authorList>
    </citation>
    <scope>NUCLEOTIDE SEQUENCE [LARGE SCALE GENOMIC DNA]</scope>
    <source>
        <strain evidence="7">WasteWater2</strain>
    </source>
</reference>
<evidence type="ECO:0000313" key="7">
    <source>
        <dbReference type="EMBL" id="KAF6234841.1"/>
    </source>
</evidence>
<evidence type="ECO:0000256" key="2">
    <source>
        <dbReference type="ARBA" id="ARBA00022603"/>
    </source>
</evidence>
<dbReference type="InterPro" id="IPR001525">
    <property type="entry name" value="C5_MeTfrase"/>
</dbReference>
<evidence type="ECO:0000256" key="1">
    <source>
        <dbReference type="ARBA" id="ARBA00011975"/>
    </source>
</evidence>
<dbReference type="SUPFAM" id="SSF53335">
    <property type="entry name" value="S-adenosyl-L-methionine-dependent methyltransferases"/>
    <property type="match status" value="1"/>
</dbReference>
<dbReference type="GO" id="GO:0005634">
    <property type="term" value="C:nucleus"/>
    <property type="evidence" value="ECO:0007669"/>
    <property type="project" value="TreeGrafter"/>
</dbReference>
<dbReference type="Gene3D" id="3.40.50.150">
    <property type="entry name" value="Vaccinia Virus protein VP39"/>
    <property type="match status" value="1"/>
</dbReference>
<dbReference type="GO" id="GO:0003886">
    <property type="term" value="F:DNA (cytosine-5-)-methyltransferase activity"/>
    <property type="evidence" value="ECO:0007669"/>
    <property type="project" value="UniProtKB-EC"/>
</dbReference>
<gene>
    <name evidence="7" type="ORF">HO173_007061</name>
</gene>
<feature type="compositionally biased region" description="Acidic residues" evidence="6">
    <location>
        <begin position="41"/>
        <end position="52"/>
    </location>
</feature>
<dbReference type="InterPro" id="IPR050390">
    <property type="entry name" value="C5-Methyltransferase"/>
</dbReference>
<dbReference type="PANTHER" id="PTHR10629">
    <property type="entry name" value="CYTOSINE-SPECIFIC METHYLTRANSFERASE"/>
    <property type="match status" value="1"/>
</dbReference>
<comment type="similarity">
    <text evidence="5">Belongs to the class I-like SAM-binding methyltransferase superfamily. C5-methyltransferase family.</text>
</comment>
<dbReference type="Gene3D" id="3.90.120.10">
    <property type="entry name" value="DNA Methylase, subunit A, domain 2"/>
    <property type="match status" value="1"/>
</dbReference>
<evidence type="ECO:0000256" key="6">
    <source>
        <dbReference type="SAM" id="MobiDB-lite"/>
    </source>
</evidence>
<dbReference type="PANTHER" id="PTHR10629:SF52">
    <property type="entry name" value="DNA (CYTOSINE-5)-METHYLTRANSFERASE 1"/>
    <property type="match status" value="1"/>
</dbReference>
<proteinExistence type="inferred from homology"/>